<feature type="compositionally biased region" description="Polar residues" evidence="1">
    <location>
        <begin position="223"/>
        <end position="240"/>
    </location>
</feature>
<gene>
    <name evidence="2" type="ORF">WJX74_001227</name>
</gene>
<name>A0AAW1R9Z0_9CHLO</name>
<dbReference type="EMBL" id="JALJOS010000015">
    <property type="protein sequence ID" value="KAK9830662.1"/>
    <property type="molecule type" value="Genomic_DNA"/>
</dbReference>
<evidence type="ECO:0000313" key="2">
    <source>
        <dbReference type="EMBL" id="KAK9830662.1"/>
    </source>
</evidence>
<evidence type="ECO:0000256" key="1">
    <source>
        <dbReference type="SAM" id="MobiDB-lite"/>
    </source>
</evidence>
<organism evidence="2 3">
    <name type="scientific">Apatococcus lobatus</name>
    <dbReference type="NCBI Taxonomy" id="904363"/>
    <lineage>
        <taxon>Eukaryota</taxon>
        <taxon>Viridiplantae</taxon>
        <taxon>Chlorophyta</taxon>
        <taxon>core chlorophytes</taxon>
        <taxon>Trebouxiophyceae</taxon>
        <taxon>Chlorellales</taxon>
        <taxon>Chlorellaceae</taxon>
        <taxon>Apatococcus</taxon>
    </lineage>
</organism>
<protein>
    <submittedName>
        <fullName evidence="2">Uncharacterized protein</fullName>
    </submittedName>
</protein>
<keyword evidence="3" id="KW-1185">Reference proteome</keyword>
<proteinExistence type="predicted"/>
<comment type="caution">
    <text evidence="2">The sequence shown here is derived from an EMBL/GenBank/DDBJ whole genome shotgun (WGS) entry which is preliminary data.</text>
</comment>
<evidence type="ECO:0000313" key="3">
    <source>
        <dbReference type="Proteomes" id="UP001438707"/>
    </source>
</evidence>
<dbReference type="AlphaFoldDB" id="A0AAW1R9Z0"/>
<reference evidence="2 3" key="1">
    <citation type="journal article" date="2024" name="Nat. Commun.">
        <title>Phylogenomics reveals the evolutionary origins of lichenization in chlorophyte algae.</title>
        <authorList>
            <person name="Puginier C."/>
            <person name="Libourel C."/>
            <person name="Otte J."/>
            <person name="Skaloud P."/>
            <person name="Haon M."/>
            <person name="Grisel S."/>
            <person name="Petersen M."/>
            <person name="Berrin J.G."/>
            <person name="Delaux P.M."/>
            <person name="Dal Grande F."/>
            <person name="Keller J."/>
        </authorList>
    </citation>
    <scope>NUCLEOTIDE SEQUENCE [LARGE SCALE GENOMIC DNA]</scope>
    <source>
        <strain evidence="2 3">SAG 2145</strain>
    </source>
</reference>
<sequence>MTGTPEPDFLEFLDAFSDQADPTAWRGLGSLLGSAAAADQPSDLSYNRQLPVSCSAQSRRHQSFGLQGLLPFGTPQLQSRINCTSEEQSEAIEGAGDLLGPLLDSPPAQLLRPRDDVSVDPLEPLLEVSYHNAQQLSDLQGSSATATPAPIAPGRASCTAMTHDFSSSSSKLEGAAQEDKLSLVMQKLVDIKQRLDLLPATSTAQRKRPALQALEEELCIPAQRTQRASSPRSAQQKQCPSNTSTCSTASAISAETGMPSVLGMQPSQDFRRQLFKGIAIHPMWDELAPLPVGVIYDSTFASNRSVQLPLHHLQRPVTIGQLIELSPAAWGQLVTMLVAKLVDLAPQCLNPASPSSRHFATLAAEATIVYGIFGVVKPREVLAMFGCHLQQPEQKDRARPWAKALACARFTDLQVSQTRQLWASFDTRMARLSSRRQQLLELIQHQEACNHPLHAVSMAPAMIEPAAELMANVRLQQEVLLHTMRAFLYGICDPWQWGHMLAHNYPYHIETMDLIQFIQTL</sequence>
<accession>A0AAW1R9Z0</accession>
<feature type="region of interest" description="Disordered" evidence="1">
    <location>
        <begin position="223"/>
        <end position="246"/>
    </location>
</feature>
<dbReference type="Proteomes" id="UP001438707">
    <property type="component" value="Unassembled WGS sequence"/>
</dbReference>